<protein>
    <submittedName>
        <fullName evidence="1">Uncharacterized protein</fullName>
    </submittedName>
</protein>
<evidence type="ECO:0000313" key="2">
    <source>
        <dbReference type="Proteomes" id="UP000674318"/>
    </source>
</evidence>
<comment type="caution">
    <text evidence="1">The sequence shown here is derived from an EMBL/GenBank/DDBJ whole genome shotgun (WGS) entry which is preliminary data.</text>
</comment>
<name>A0A836IGX7_9TRYP</name>
<reference evidence="1 2" key="1">
    <citation type="submission" date="2021-02" db="EMBL/GenBank/DDBJ databases">
        <title>Porcisia hertigi Genome sequencing and assembly.</title>
        <authorList>
            <person name="Almutairi H."/>
            <person name="Gatherer D."/>
        </authorList>
    </citation>
    <scope>NUCLEOTIDE SEQUENCE [LARGE SCALE GENOMIC DNA]</scope>
    <source>
        <strain evidence="1 2">C119</strain>
    </source>
</reference>
<dbReference type="AlphaFoldDB" id="A0A836IGX7"/>
<dbReference type="OrthoDB" id="265641at2759"/>
<dbReference type="GeneID" id="94288332"/>
<dbReference type="KEGG" id="phet:94288332"/>
<dbReference type="RefSeq" id="XP_067754412.1">
    <property type="nucleotide sequence ID" value="XM_067898255.1"/>
</dbReference>
<dbReference type="PROSITE" id="PS50096">
    <property type="entry name" value="IQ"/>
    <property type="match status" value="1"/>
</dbReference>
<sequence>MTEHLDRWDTYRLCCISATNVNGSCGDESELHERLGIVEGYLTDYDSLYREMHKELLATYAQEINRTLADEAEERRFLQEDAAWLPWKLFVETSYAQALELVAGQEAQVRHSIVAAYAASLMGLLLPFEELQRMRLTWEALDSLALKACIVGRYGVREGQLARTSIPGYVYGSTFPPSASEAAAAAAVRRLLTDEWEERQGILLARRQYVATSLLSQAFDEKCRSFASAALSGMPTLPRLRGNRPWTARQALDVSATSIQSAYRGYRARAVRATS</sequence>
<gene>
    <name evidence="1" type="ORF">JKF63_02214</name>
</gene>
<dbReference type="Proteomes" id="UP000674318">
    <property type="component" value="Unassembled WGS sequence"/>
</dbReference>
<organism evidence="1 2">
    <name type="scientific">Porcisia hertigi</name>
    <dbReference type="NCBI Taxonomy" id="2761500"/>
    <lineage>
        <taxon>Eukaryota</taxon>
        <taxon>Discoba</taxon>
        <taxon>Euglenozoa</taxon>
        <taxon>Kinetoplastea</taxon>
        <taxon>Metakinetoplastina</taxon>
        <taxon>Trypanosomatida</taxon>
        <taxon>Trypanosomatidae</taxon>
        <taxon>Leishmaniinae</taxon>
        <taxon>Porcisia</taxon>
    </lineage>
</organism>
<keyword evidence="2" id="KW-1185">Reference proteome</keyword>
<evidence type="ECO:0000313" key="1">
    <source>
        <dbReference type="EMBL" id="KAG5495160.1"/>
    </source>
</evidence>
<proteinExistence type="predicted"/>
<accession>A0A836IGX7</accession>
<dbReference type="EMBL" id="JAFJZO010000033">
    <property type="protein sequence ID" value="KAG5495160.1"/>
    <property type="molecule type" value="Genomic_DNA"/>
</dbReference>